<evidence type="ECO:0000313" key="3">
    <source>
        <dbReference type="Proteomes" id="UP000233551"/>
    </source>
</evidence>
<comment type="caution">
    <text evidence="2">The sequence shown here is derived from an EMBL/GenBank/DDBJ whole genome shotgun (WGS) entry which is preliminary data.</text>
</comment>
<reference evidence="2 3" key="1">
    <citation type="submission" date="2017-11" db="EMBL/GenBank/DDBJ databases">
        <title>De-novo sequencing of pomegranate (Punica granatum L.) genome.</title>
        <authorList>
            <person name="Akparov Z."/>
            <person name="Amiraslanov A."/>
            <person name="Hajiyeva S."/>
            <person name="Abbasov M."/>
            <person name="Kaur K."/>
            <person name="Hamwieh A."/>
            <person name="Solovyev V."/>
            <person name="Salamov A."/>
            <person name="Braich B."/>
            <person name="Kosarev P."/>
            <person name="Mahmoud A."/>
            <person name="Hajiyev E."/>
            <person name="Babayeva S."/>
            <person name="Izzatullayeva V."/>
            <person name="Mammadov A."/>
            <person name="Mammadov A."/>
            <person name="Sharifova S."/>
            <person name="Ojaghi J."/>
            <person name="Eynullazada K."/>
            <person name="Bayramov B."/>
            <person name="Abdulazimova A."/>
            <person name="Shahmuradov I."/>
        </authorList>
    </citation>
    <scope>NUCLEOTIDE SEQUENCE [LARGE SCALE GENOMIC DNA]</scope>
    <source>
        <strain evidence="3">cv. AG2017</strain>
        <tissue evidence="2">Leaf</tissue>
    </source>
</reference>
<proteinExistence type="predicted"/>
<dbReference type="STRING" id="22663.A0A2I0KPH8"/>
<protein>
    <submittedName>
        <fullName evidence="2">Uncharacterized protein</fullName>
    </submittedName>
</protein>
<dbReference type="Proteomes" id="UP000233551">
    <property type="component" value="Unassembled WGS sequence"/>
</dbReference>
<feature type="region of interest" description="Disordered" evidence="1">
    <location>
        <begin position="1"/>
        <end position="29"/>
    </location>
</feature>
<dbReference type="AlphaFoldDB" id="A0A2I0KPH8"/>
<evidence type="ECO:0000313" key="2">
    <source>
        <dbReference type="EMBL" id="PKI70388.1"/>
    </source>
</evidence>
<dbReference type="NCBIfam" id="TIGR01571">
    <property type="entry name" value="A_thal_Cys_rich"/>
    <property type="match status" value="1"/>
</dbReference>
<sequence>MCPRKPVADANSAPQPAAFPPPQAFQASPPPSVPQFVAAAPPTQSQVPTGWTTGLCACFDDPSNCCITFFCPCVTFGQTAEVIDKGNTSCFRAETTCALLFNHFGLFCCYTCTYRTKLPGLYSLHGDQCGDFCTHCWCTCCALCQEYRELKNRGLDPSIELQGVWPNGKKEFKYPSDPGFKILWSHLSTFGVITRSVRRRRFTEP</sequence>
<dbReference type="PANTHER" id="PTHR15907">
    <property type="entry name" value="DUF614 FAMILY PROTEIN-RELATED"/>
    <property type="match status" value="1"/>
</dbReference>
<feature type="compositionally biased region" description="Pro residues" evidence="1">
    <location>
        <begin position="17"/>
        <end position="29"/>
    </location>
</feature>
<gene>
    <name evidence="2" type="ORF">CRG98_009268</name>
</gene>
<dbReference type="Pfam" id="PF04749">
    <property type="entry name" value="PLAC8"/>
    <property type="match status" value="1"/>
</dbReference>
<accession>A0A2I0KPH8</accession>
<name>A0A2I0KPH8_PUNGR</name>
<keyword evidence="3" id="KW-1185">Reference proteome</keyword>
<dbReference type="InterPro" id="IPR006461">
    <property type="entry name" value="PLAC_motif_containing"/>
</dbReference>
<organism evidence="2 3">
    <name type="scientific">Punica granatum</name>
    <name type="common">Pomegranate</name>
    <dbReference type="NCBI Taxonomy" id="22663"/>
    <lineage>
        <taxon>Eukaryota</taxon>
        <taxon>Viridiplantae</taxon>
        <taxon>Streptophyta</taxon>
        <taxon>Embryophyta</taxon>
        <taxon>Tracheophyta</taxon>
        <taxon>Spermatophyta</taxon>
        <taxon>Magnoliopsida</taxon>
        <taxon>eudicotyledons</taxon>
        <taxon>Gunneridae</taxon>
        <taxon>Pentapetalae</taxon>
        <taxon>rosids</taxon>
        <taxon>malvids</taxon>
        <taxon>Myrtales</taxon>
        <taxon>Lythraceae</taxon>
        <taxon>Punica</taxon>
    </lineage>
</organism>
<evidence type="ECO:0000256" key="1">
    <source>
        <dbReference type="SAM" id="MobiDB-lite"/>
    </source>
</evidence>
<dbReference type="EMBL" id="PGOL01000459">
    <property type="protein sequence ID" value="PKI70388.1"/>
    <property type="molecule type" value="Genomic_DNA"/>
</dbReference>